<dbReference type="PATRIC" id="fig|657319.3.peg.2282"/>
<feature type="transmembrane region" description="Helical" evidence="1">
    <location>
        <begin position="19"/>
        <end position="37"/>
    </location>
</feature>
<evidence type="ECO:0008006" key="6">
    <source>
        <dbReference type="Google" id="ProtNLM"/>
    </source>
</evidence>
<feature type="transmembrane region" description="Helical" evidence="1">
    <location>
        <begin position="202"/>
        <end position="221"/>
    </location>
</feature>
<gene>
    <name evidence="4" type="ORF">EUS_19840</name>
</gene>
<keyword evidence="1" id="KW-0812">Transmembrane</keyword>
<dbReference type="Pfam" id="PF09851">
    <property type="entry name" value="SHOCT"/>
    <property type="match status" value="1"/>
</dbReference>
<proteinExistence type="predicted"/>
<keyword evidence="1" id="KW-1133">Transmembrane helix</keyword>
<feature type="transmembrane region" description="Helical" evidence="1">
    <location>
        <begin position="318"/>
        <end position="336"/>
    </location>
</feature>
<reference evidence="4 5" key="2">
    <citation type="submission" date="2010-03" db="EMBL/GenBank/DDBJ databases">
        <authorList>
            <person name="Pajon A."/>
        </authorList>
    </citation>
    <scope>NUCLEOTIDE SEQUENCE [LARGE SCALE GENOMIC DNA]</scope>
    <source>
        <strain evidence="4 5">70/3</strain>
    </source>
</reference>
<dbReference type="KEGG" id="esu:EUS_19840"/>
<dbReference type="InterPro" id="IPR018649">
    <property type="entry name" value="SHOCT"/>
</dbReference>
<keyword evidence="1" id="KW-0472">Membrane</keyword>
<feature type="transmembrane region" description="Helical" evidence="1">
    <location>
        <begin position="156"/>
        <end position="182"/>
    </location>
</feature>
<feature type="transmembrane region" description="Helical" evidence="1">
    <location>
        <begin position="57"/>
        <end position="75"/>
    </location>
</feature>
<dbReference type="InterPro" id="IPR025328">
    <property type="entry name" value="DUF4234"/>
</dbReference>
<dbReference type="Proteomes" id="UP000008803">
    <property type="component" value="Chromosome"/>
</dbReference>
<evidence type="ECO:0000313" key="5">
    <source>
        <dbReference type="Proteomes" id="UP000008803"/>
    </source>
</evidence>
<evidence type="ECO:0000313" key="4">
    <source>
        <dbReference type="EMBL" id="CBK97023.1"/>
    </source>
</evidence>
<evidence type="ECO:0000259" key="2">
    <source>
        <dbReference type="Pfam" id="PF09851"/>
    </source>
</evidence>
<evidence type="ECO:0000256" key="1">
    <source>
        <dbReference type="SAM" id="Phobius"/>
    </source>
</evidence>
<feature type="domain" description="DUF4234" evidence="3">
    <location>
        <begin position="245"/>
        <end position="305"/>
    </location>
</feature>
<dbReference type="Pfam" id="PF14018">
    <property type="entry name" value="DUF4234"/>
    <property type="match status" value="1"/>
</dbReference>
<dbReference type="AlphaFoldDB" id="D4JVA4"/>
<name>D4JVA4_9FIRM</name>
<reference evidence="4 5" key="1">
    <citation type="submission" date="2010-03" db="EMBL/GenBank/DDBJ databases">
        <title>The genome sequence of Eubacterium siraeum 70/3.</title>
        <authorList>
            <consortium name="metaHIT consortium -- http://www.metahit.eu/"/>
            <person name="Pajon A."/>
            <person name="Turner K."/>
            <person name="Parkhill J."/>
            <person name="Duncan S."/>
            <person name="Flint H."/>
        </authorList>
    </citation>
    <scope>NUCLEOTIDE SEQUENCE [LARGE SCALE GENOMIC DNA]</scope>
    <source>
        <strain evidence="4 5">70/3</strain>
    </source>
</reference>
<feature type="transmembrane region" description="Helical" evidence="1">
    <location>
        <begin position="242"/>
        <end position="260"/>
    </location>
</feature>
<organism evidence="4 5">
    <name type="scientific">[Eubacterium] siraeum 70/3</name>
    <dbReference type="NCBI Taxonomy" id="657319"/>
    <lineage>
        <taxon>Bacteria</taxon>
        <taxon>Bacillati</taxon>
        <taxon>Bacillota</taxon>
        <taxon>Clostridia</taxon>
        <taxon>Eubacteriales</taxon>
        <taxon>Oscillospiraceae</taxon>
        <taxon>Oscillospiraceae incertae sedis</taxon>
    </lineage>
</organism>
<evidence type="ECO:0000259" key="3">
    <source>
        <dbReference type="Pfam" id="PF14018"/>
    </source>
</evidence>
<feature type="transmembrane region" description="Helical" evidence="1">
    <location>
        <begin position="280"/>
        <end position="298"/>
    </location>
</feature>
<dbReference type="EMBL" id="FP929044">
    <property type="protein sequence ID" value="CBK97023.1"/>
    <property type="molecule type" value="Genomic_DNA"/>
</dbReference>
<protein>
    <recommendedName>
        <fullName evidence="6">SHOCT domain-containing protein</fullName>
    </recommendedName>
</protein>
<feature type="domain" description="SHOCT" evidence="2">
    <location>
        <begin position="371"/>
        <end position="396"/>
    </location>
</feature>
<sequence length="398" mass="45861">MENIQESQNATVITENTKLMMRIAGVLFALLAVVQLINGFEWRNSGYYIYYHNYIFLYRYIDIALLVVEIIFSIACIIQKKIFFSICSLIISGIYLARAIYYTINQTEVYVDETLVYSFEDSTLPILANLCLAIYFVIIFLLILAQKKNKRKLIAVGRCIFVIPLIAYIALHYKYFIYIYYIFYTWLKYGTPYLNFDLICDYLQQILLIAGIFILSLSMIITPKKLNIPASSTAYGKSYKSLVPHVLLLLFTCGIYYLVWIYRTTDSLNACKNKEYRTPINKLLLCMFVPFYSIYWTYKSAHRIDMLGYEKGIQGETATLSLILSLFVPILPPILMQSKLNSVIMADSVSPAVATAMQYAAKPVDNGYNGLEKLKELYDKGVITEEEFTEKKKQVLGI</sequence>
<feature type="transmembrane region" description="Helical" evidence="1">
    <location>
        <begin position="82"/>
        <end position="104"/>
    </location>
</feature>
<dbReference type="HOGENOM" id="CLU_692123_0_0_9"/>
<feature type="transmembrane region" description="Helical" evidence="1">
    <location>
        <begin position="124"/>
        <end position="144"/>
    </location>
</feature>
<accession>D4JVA4</accession>
<dbReference type="BioCyc" id="ESIR657319:G136K-1681-MONOMER"/>